<name>A0A1E7F4V3_9STRA</name>
<dbReference type="EMBL" id="KV784362">
    <property type="protein sequence ID" value="OEU13176.1"/>
    <property type="molecule type" value="Genomic_DNA"/>
</dbReference>
<evidence type="ECO:0000313" key="1">
    <source>
        <dbReference type="EMBL" id="OEU13176.1"/>
    </source>
</evidence>
<proteinExistence type="predicted"/>
<evidence type="ECO:0000313" key="2">
    <source>
        <dbReference type="Proteomes" id="UP000095751"/>
    </source>
</evidence>
<gene>
    <name evidence="1" type="ORF">FRACYDRAFT_243063</name>
</gene>
<dbReference type="InParanoid" id="A0A1E7F4V3"/>
<dbReference type="KEGG" id="fcy:FRACYDRAFT_243063"/>
<protein>
    <submittedName>
        <fullName evidence="1">Uncharacterized protein</fullName>
    </submittedName>
</protein>
<keyword evidence="2" id="KW-1185">Reference proteome</keyword>
<dbReference type="Proteomes" id="UP000095751">
    <property type="component" value="Unassembled WGS sequence"/>
</dbReference>
<organism evidence="1 2">
    <name type="scientific">Fragilariopsis cylindrus CCMP1102</name>
    <dbReference type="NCBI Taxonomy" id="635003"/>
    <lineage>
        <taxon>Eukaryota</taxon>
        <taxon>Sar</taxon>
        <taxon>Stramenopiles</taxon>
        <taxon>Ochrophyta</taxon>
        <taxon>Bacillariophyta</taxon>
        <taxon>Bacillariophyceae</taxon>
        <taxon>Bacillariophycidae</taxon>
        <taxon>Bacillariales</taxon>
        <taxon>Bacillariaceae</taxon>
        <taxon>Fragilariopsis</taxon>
    </lineage>
</organism>
<accession>A0A1E7F4V3</accession>
<sequence>MAEDASCLMMSDAGMHQLFEESYFSHLEDDQGQMIDHITGESIGHLIKSNVNREDYDDEVIHIEEEIQIMVFDPSEMPLASTLHKTTNWLEHDKTTNWLDHAITCYSNSKSFVMVKPLSEWQ</sequence>
<dbReference type="AlphaFoldDB" id="A0A1E7F4V3"/>
<reference evidence="1 2" key="1">
    <citation type="submission" date="2016-09" db="EMBL/GenBank/DDBJ databases">
        <title>Extensive genetic diversity and differential bi-allelic expression allows diatom success in the polar Southern Ocean.</title>
        <authorList>
            <consortium name="DOE Joint Genome Institute"/>
            <person name="Mock T."/>
            <person name="Otillar R.P."/>
            <person name="Strauss J."/>
            <person name="Dupont C."/>
            <person name="Frickenhaus S."/>
            <person name="Maumus F."/>
            <person name="Mcmullan M."/>
            <person name="Sanges R."/>
            <person name="Schmutz J."/>
            <person name="Toseland A."/>
            <person name="Valas R."/>
            <person name="Veluchamy A."/>
            <person name="Ward B.J."/>
            <person name="Allen A."/>
            <person name="Barry K."/>
            <person name="Falciatore A."/>
            <person name="Ferrante M."/>
            <person name="Fortunato A.E."/>
            <person name="Gloeckner G."/>
            <person name="Gruber A."/>
            <person name="Hipkin R."/>
            <person name="Janech M."/>
            <person name="Kroth P."/>
            <person name="Leese F."/>
            <person name="Lindquist E."/>
            <person name="Lyon B.R."/>
            <person name="Martin J."/>
            <person name="Mayer C."/>
            <person name="Parker M."/>
            <person name="Quesneville H."/>
            <person name="Raymond J."/>
            <person name="Uhlig C."/>
            <person name="Valentin K.U."/>
            <person name="Worden A.Z."/>
            <person name="Armbrust E.V."/>
            <person name="Bowler C."/>
            <person name="Green B."/>
            <person name="Moulton V."/>
            <person name="Van Oosterhout C."/>
            <person name="Grigoriev I."/>
        </authorList>
    </citation>
    <scope>NUCLEOTIDE SEQUENCE [LARGE SCALE GENOMIC DNA]</scope>
    <source>
        <strain evidence="1 2">CCMP1102</strain>
    </source>
</reference>